<dbReference type="PANTHER" id="PTHR33592">
    <property type="entry name" value="TRANSMEMBRANE PROTEIN"/>
    <property type="match status" value="1"/>
</dbReference>
<gene>
    <name evidence="2" type="ORF">VFH_V186040</name>
</gene>
<dbReference type="PANTHER" id="PTHR33592:SF3">
    <property type="entry name" value="TRANSMEMBRANE PROTEIN"/>
    <property type="match status" value="1"/>
</dbReference>
<dbReference type="AlphaFoldDB" id="A0AAV1B1Z2"/>
<reference evidence="2 3" key="1">
    <citation type="submission" date="2023-01" db="EMBL/GenBank/DDBJ databases">
        <authorList>
            <person name="Kreplak J."/>
        </authorList>
    </citation>
    <scope>NUCLEOTIDE SEQUENCE [LARGE SCALE GENOMIC DNA]</scope>
</reference>
<protein>
    <submittedName>
        <fullName evidence="2">Uncharacterized protein</fullName>
    </submittedName>
</protein>
<keyword evidence="1" id="KW-0732">Signal</keyword>
<feature type="chain" id="PRO_5043953822" evidence="1">
    <location>
        <begin position="31"/>
        <end position="98"/>
    </location>
</feature>
<accession>A0AAV1B1Z2</accession>
<evidence type="ECO:0000313" key="2">
    <source>
        <dbReference type="EMBL" id="CAI8615583.1"/>
    </source>
</evidence>
<feature type="signal peptide" evidence="1">
    <location>
        <begin position="1"/>
        <end position="30"/>
    </location>
</feature>
<organism evidence="2 3">
    <name type="scientific">Vicia faba</name>
    <name type="common">Broad bean</name>
    <name type="synonym">Faba vulgaris</name>
    <dbReference type="NCBI Taxonomy" id="3906"/>
    <lineage>
        <taxon>Eukaryota</taxon>
        <taxon>Viridiplantae</taxon>
        <taxon>Streptophyta</taxon>
        <taxon>Embryophyta</taxon>
        <taxon>Tracheophyta</taxon>
        <taxon>Spermatophyta</taxon>
        <taxon>Magnoliopsida</taxon>
        <taxon>eudicotyledons</taxon>
        <taxon>Gunneridae</taxon>
        <taxon>Pentapetalae</taxon>
        <taxon>rosids</taxon>
        <taxon>fabids</taxon>
        <taxon>Fabales</taxon>
        <taxon>Fabaceae</taxon>
        <taxon>Papilionoideae</taxon>
        <taxon>50 kb inversion clade</taxon>
        <taxon>NPAAA clade</taxon>
        <taxon>Hologalegina</taxon>
        <taxon>IRL clade</taxon>
        <taxon>Fabeae</taxon>
        <taxon>Vicia</taxon>
    </lineage>
</organism>
<dbReference type="Proteomes" id="UP001157006">
    <property type="component" value="Chromosome 5"/>
</dbReference>
<evidence type="ECO:0000313" key="3">
    <source>
        <dbReference type="Proteomes" id="UP001157006"/>
    </source>
</evidence>
<keyword evidence="3" id="KW-1185">Reference proteome</keyword>
<sequence>MGSIPTSHMILKLCLYITLILVVSFDNTSAARKLLQRGPVKGSTRNPCSTVPGRSKGRCTLAEIHVAGHVNIAHAPPLGFHGDIVIPPKFEIGAASSH</sequence>
<proteinExistence type="predicted"/>
<dbReference type="EMBL" id="OX451740">
    <property type="protein sequence ID" value="CAI8615583.1"/>
    <property type="molecule type" value="Genomic_DNA"/>
</dbReference>
<evidence type="ECO:0000256" key="1">
    <source>
        <dbReference type="SAM" id="SignalP"/>
    </source>
</evidence>
<name>A0AAV1B1Z2_VICFA</name>